<reference evidence="2" key="1">
    <citation type="submission" date="2019-07" db="EMBL/GenBank/DDBJ databases">
        <authorList>
            <person name="Palmer J.M."/>
        </authorList>
    </citation>
    <scope>NUCLEOTIDE SEQUENCE</scope>
    <source>
        <strain evidence="2">PC9</strain>
    </source>
</reference>
<evidence type="ECO:0000313" key="3">
    <source>
        <dbReference type="Proteomes" id="UP000623687"/>
    </source>
</evidence>
<sequence>MMFNINNGTGQFTVVNGSRVFQQPPRAEARANDDIIPADKVIAIMGLTGVGKSTFINIAAGSNTVVVGHALNSSSKEVQAVEIDYQGQRVVLVDTPGFDDTDMSDTEVLNIIANWLKTTYRNKVKLTGIIYMHRISDNRMAGTPMRNLKLFAKLCGTAAAEGVVMTTTMWDTVEAEAGRGREQELRNIYWKGILDYKARMERFDSREGQTAAWNIIRQMCNRPPPAPLLIQEEMVTLRRELCETTAGAELYCELLKVVKKKRAVMERLSRKVAEDDDVDLRRALRDELHQLDAEVKMLINQVNSLKVPLSKRLRRMFCFGKVQTGPIPMS</sequence>
<dbReference type="Proteomes" id="UP000623687">
    <property type="component" value="Unassembled WGS sequence"/>
</dbReference>
<dbReference type="OrthoDB" id="8954335at2759"/>
<comment type="caution">
    <text evidence="2">The sequence shown here is derived from an EMBL/GenBank/DDBJ whole genome shotgun (WGS) entry which is preliminary data.</text>
</comment>
<protein>
    <recommendedName>
        <fullName evidence="1">G domain-containing protein</fullName>
    </recommendedName>
</protein>
<dbReference type="SUPFAM" id="SSF52540">
    <property type="entry name" value="P-loop containing nucleoside triphosphate hydrolases"/>
    <property type="match status" value="1"/>
</dbReference>
<evidence type="ECO:0000259" key="1">
    <source>
        <dbReference type="Pfam" id="PF01926"/>
    </source>
</evidence>
<dbReference type="EMBL" id="JACETU010000011">
    <property type="protein sequence ID" value="KAF7416467.1"/>
    <property type="molecule type" value="Genomic_DNA"/>
</dbReference>
<dbReference type="VEuPathDB" id="FungiDB:PC9H_002733"/>
<dbReference type="CDD" id="cd00882">
    <property type="entry name" value="Ras_like_GTPase"/>
    <property type="match status" value="1"/>
</dbReference>
<dbReference type="Pfam" id="PF01926">
    <property type="entry name" value="MMR_HSR1"/>
    <property type="match status" value="1"/>
</dbReference>
<name>A0A8H6ZP18_PLEOS</name>
<gene>
    <name evidence="2" type="ORF">PC9H_002733</name>
</gene>
<evidence type="ECO:0000313" key="2">
    <source>
        <dbReference type="EMBL" id="KAF7416467.1"/>
    </source>
</evidence>
<keyword evidence="3" id="KW-1185">Reference proteome</keyword>
<dbReference type="InterPro" id="IPR027417">
    <property type="entry name" value="P-loop_NTPase"/>
</dbReference>
<dbReference type="GO" id="GO:0005525">
    <property type="term" value="F:GTP binding"/>
    <property type="evidence" value="ECO:0007669"/>
    <property type="project" value="InterPro"/>
</dbReference>
<dbReference type="Gene3D" id="3.40.50.300">
    <property type="entry name" value="P-loop containing nucleotide triphosphate hydrolases"/>
    <property type="match status" value="1"/>
</dbReference>
<dbReference type="InterPro" id="IPR006073">
    <property type="entry name" value="GTP-bd"/>
</dbReference>
<organism evidence="2 3">
    <name type="scientific">Pleurotus ostreatus</name>
    <name type="common">Oyster mushroom</name>
    <name type="synonym">White-rot fungus</name>
    <dbReference type="NCBI Taxonomy" id="5322"/>
    <lineage>
        <taxon>Eukaryota</taxon>
        <taxon>Fungi</taxon>
        <taxon>Dikarya</taxon>
        <taxon>Basidiomycota</taxon>
        <taxon>Agaricomycotina</taxon>
        <taxon>Agaricomycetes</taxon>
        <taxon>Agaricomycetidae</taxon>
        <taxon>Agaricales</taxon>
        <taxon>Pleurotineae</taxon>
        <taxon>Pleurotaceae</taxon>
        <taxon>Pleurotus</taxon>
    </lineage>
</organism>
<dbReference type="RefSeq" id="XP_036626014.1">
    <property type="nucleotide sequence ID" value="XM_036772368.1"/>
</dbReference>
<dbReference type="GeneID" id="59372574"/>
<feature type="domain" description="G" evidence="1">
    <location>
        <begin position="42"/>
        <end position="103"/>
    </location>
</feature>
<proteinExistence type="predicted"/>
<accession>A0A8H6ZP18</accession>
<dbReference type="AlphaFoldDB" id="A0A8H6ZP18"/>